<sequence length="61" mass="6572">MGLVALAGLDRERFGSIGCGGSPPRPRCISDQRWCQINFPIDEVPPALLVSPQPTPARHCS</sequence>
<proteinExistence type="predicted"/>
<dbReference type="AlphaFoldDB" id="A0A0A9NQ41"/>
<accession>A0A0A9NQ41</accession>
<evidence type="ECO:0000313" key="1">
    <source>
        <dbReference type="EMBL" id="JAE02549.1"/>
    </source>
</evidence>
<protein>
    <submittedName>
        <fullName evidence="1">Uncharacterized protein</fullName>
    </submittedName>
</protein>
<reference evidence="1" key="1">
    <citation type="submission" date="2014-09" db="EMBL/GenBank/DDBJ databases">
        <authorList>
            <person name="Magalhaes I.L.F."/>
            <person name="Oliveira U."/>
            <person name="Santos F.R."/>
            <person name="Vidigal T.H.D.A."/>
            <person name="Brescovit A.D."/>
            <person name="Santos A.J."/>
        </authorList>
    </citation>
    <scope>NUCLEOTIDE SEQUENCE</scope>
    <source>
        <tissue evidence="1">Shoot tissue taken approximately 20 cm above the soil surface</tissue>
    </source>
</reference>
<reference evidence="1" key="2">
    <citation type="journal article" date="2015" name="Data Brief">
        <title>Shoot transcriptome of the giant reed, Arundo donax.</title>
        <authorList>
            <person name="Barrero R.A."/>
            <person name="Guerrero F.D."/>
            <person name="Moolhuijzen P."/>
            <person name="Goolsby J.A."/>
            <person name="Tidwell J."/>
            <person name="Bellgard S.E."/>
            <person name="Bellgard M.I."/>
        </authorList>
    </citation>
    <scope>NUCLEOTIDE SEQUENCE</scope>
    <source>
        <tissue evidence="1">Shoot tissue taken approximately 20 cm above the soil surface</tissue>
    </source>
</reference>
<organism evidence="1">
    <name type="scientific">Arundo donax</name>
    <name type="common">Giant reed</name>
    <name type="synonym">Donax arundinaceus</name>
    <dbReference type="NCBI Taxonomy" id="35708"/>
    <lineage>
        <taxon>Eukaryota</taxon>
        <taxon>Viridiplantae</taxon>
        <taxon>Streptophyta</taxon>
        <taxon>Embryophyta</taxon>
        <taxon>Tracheophyta</taxon>
        <taxon>Spermatophyta</taxon>
        <taxon>Magnoliopsida</taxon>
        <taxon>Liliopsida</taxon>
        <taxon>Poales</taxon>
        <taxon>Poaceae</taxon>
        <taxon>PACMAD clade</taxon>
        <taxon>Arundinoideae</taxon>
        <taxon>Arundineae</taxon>
        <taxon>Arundo</taxon>
    </lineage>
</organism>
<name>A0A0A9NQ41_ARUDO</name>
<dbReference type="EMBL" id="GBRH01195347">
    <property type="protein sequence ID" value="JAE02549.1"/>
    <property type="molecule type" value="Transcribed_RNA"/>
</dbReference>